<feature type="region of interest" description="Disordered" evidence="1">
    <location>
        <begin position="664"/>
        <end position="701"/>
    </location>
</feature>
<proteinExistence type="predicted"/>
<evidence type="ECO:0000313" key="2">
    <source>
        <dbReference type="EMBL" id="KUF84835.1"/>
    </source>
</evidence>
<accession>A0A0W8CL86</accession>
<feature type="compositionally biased region" description="Basic residues" evidence="1">
    <location>
        <begin position="1"/>
        <end position="16"/>
    </location>
</feature>
<feature type="region of interest" description="Disordered" evidence="1">
    <location>
        <begin position="1"/>
        <end position="362"/>
    </location>
</feature>
<organism evidence="2 3">
    <name type="scientific">Phytophthora nicotianae</name>
    <name type="common">Potato buckeye rot agent</name>
    <name type="synonym">Phytophthora parasitica</name>
    <dbReference type="NCBI Taxonomy" id="4792"/>
    <lineage>
        <taxon>Eukaryota</taxon>
        <taxon>Sar</taxon>
        <taxon>Stramenopiles</taxon>
        <taxon>Oomycota</taxon>
        <taxon>Peronosporomycetes</taxon>
        <taxon>Peronosporales</taxon>
        <taxon>Peronosporaceae</taxon>
        <taxon>Phytophthora</taxon>
    </lineage>
</organism>
<evidence type="ECO:0000256" key="1">
    <source>
        <dbReference type="SAM" id="MobiDB-lite"/>
    </source>
</evidence>
<feature type="compositionally biased region" description="Low complexity" evidence="1">
    <location>
        <begin position="286"/>
        <end position="301"/>
    </location>
</feature>
<dbReference type="AlphaFoldDB" id="A0A0W8CL86"/>
<feature type="compositionally biased region" description="Low complexity" evidence="1">
    <location>
        <begin position="17"/>
        <end position="28"/>
    </location>
</feature>
<dbReference type="EMBL" id="LNFO01002728">
    <property type="protein sequence ID" value="KUF84835.1"/>
    <property type="molecule type" value="Genomic_DNA"/>
</dbReference>
<dbReference type="OrthoDB" id="123416at2759"/>
<comment type="caution">
    <text evidence="2">The sequence shown here is derived from an EMBL/GenBank/DDBJ whole genome shotgun (WGS) entry which is preliminary data.</text>
</comment>
<sequence>MPKAWKNKPKPKRQKTASHSPASARSHSGLASRRSTSRLPARSPSAAHAKSPASHPRSRSHSVSSRPAKLKSSASPPSAPASPPKAEPSKDNQPSEVVDLTRDESDEEMEEEPTAVPAEPEDTEVTRLASPTGLATSQRSNVASPSSCAPSPLVGTSQQAPTSYELEMQLLFGSDDDEEAPSGLKESHEPAGLVSPYRSSSDEDTPSPPKRSDSTPISKQPSVPPSQSPDSSDGDEGDSSNDSHDGDGGGGDDLRDDEPSFDFPSGDTAGDEDIPPSIDISRASAVVEGSVTSVPTTSSPGAPRGYESSPLVGDSAARETSSVAPQASSPLSRVLTSPTTTRHHPPPPGSALSQTSLVPQEADPGRVIIAMYPSRRRRGDPDPPVPLPMTHQTVRGTRHAVLPSASFPPWVRPFLDLEFRDQGAKKCFEQVLSTVLPDPTPGDITIRVTLESLNAFFDYSNPSHPWQVDRQLLPEDPFFFSMEGVDPLAPVSKRAPLETRIRRLWASFRGDGPMPDLGFALWERRFWILAAAVEKGFAAEEAEPNCDKDLISPDGWTECSGGPPPEHVPTAVFEVESGRLMRWWIDSRGVQTGCTDPYNTTYVPCNREARIFCPRGVDAAMANQIARAIIANPCLQPPELIPDWQDRYLTGAVPGNLTAAVSTVGGGVDDSGTPAPPPAARSSPPDEEEKESSGDTSLGVLAEAARRLSFD</sequence>
<gene>
    <name evidence="2" type="ORF">AM587_10001125</name>
</gene>
<name>A0A0W8CL86_PHYNI</name>
<feature type="compositionally biased region" description="Polar residues" evidence="1">
    <location>
        <begin position="318"/>
        <end position="335"/>
    </location>
</feature>
<feature type="compositionally biased region" description="Polar residues" evidence="1">
    <location>
        <begin position="133"/>
        <end position="162"/>
    </location>
</feature>
<reference evidence="2 3" key="1">
    <citation type="submission" date="2015-11" db="EMBL/GenBank/DDBJ databases">
        <title>Genomes and virulence difference between two physiological races of Phytophthora nicotianae.</title>
        <authorList>
            <person name="Liu H."/>
            <person name="Ma X."/>
            <person name="Yu H."/>
            <person name="Fang D."/>
            <person name="Li Y."/>
            <person name="Wang X."/>
            <person name="Wang W."/>
            <person name="Dong Y."/>
            <person name="Xiao B."/>
        </authorList>
    </citation>
    <scope>NUCLEOTIDE SEQUENCE [LARGE SCALE GENOMIC DNA]</scope>
    <source>
        <strain evidence="3">race 0</strain>
    </source>
</reference>
<feature type="compositionally biased region" description="Pro residues" evidence="1">
    <location>
        <begin position="77"/>
        <end position="86"/>
    </location>
</feature>
<dbReference type="Proteomes" id="UP000052943">
    <property type="component" value="Unassembled WGS sequence"/>
</dbReference>
<protein>
    <submittedName>
        <fullName evidence="2">Uncharacterized protein</fullName>
    </submittedName>
</protein>
<evidence type="ECO:0000313" key="3">
    <source>
        <dbReference type="Proteomes" id="UP000052943"/>
    </source>
</evidence>
<feature type="compositionally biased region" description="Acidic residues" evidence="1">
    <location>
        <begin position="104"/>
        <end position="123"/>
    </location>
</feature>
<feature type="compositionally biased region" description="Low complexity" evidence="1">
    <location>
        <begin position="40"/>
        <end position="76"/>
    </location>
</feature>